<proteinExistence type="predicted"/>
<organism evidence="2 3">
    <name type="scientific">Athelia psychrophila</name>
    <dbReference type="NCBI Taxonomy" id="1759441"/>
    <lineage>
        <taxon>Eukaryota</taxon>
        <taxon>Fungi</taxon>
        <taxon>Dikarya</taxon>
        <taxon>Basidiomycota</taxon>
        <taxon>Agaricomycotina</taxon>
        <taxon>Agaricomycetes</taxon>
        <taxon>Agaricomycetidae</taxon>
        <taxon>Atheliales</taxon>
        <taxon>Atheliaceae</taxon>
        <taxon>Athelia</taxon>
    </lineage>
</organism>
<keyword evidence="1" id="KW-1133">Transmembrane helix</keyword>
<name>A0A166D9T2_9AGAM</name>
<evidence type="ECO:0000313" key="2">
    <source>
        <dbReference type="EMBL" id="KZP14474.1"/>
    </source>
</evidence>
<reference evidence="2 3" key="1">
    <citation type="journal article" date="2016" name="Mol. Biol. Evol.">
        <title>Comparative Genomics of Early-Diverging Mushroom-Forming Fungi Provides Insights into the Origins of Lignocellulose Decay Capabilities.</title>
        <authorList>
            <person name="Nagy L.G."/>
            <person name="Riley R."/>
            <person name="Tritt A."/>
            <person name="Adam C."/>
            <person name="Daum C."/>
            <person name="Floudas D."/>
            <person name="Sun H."/>
            <person name="Yadav J.S."/>
            <person name="Pangilinan J."/>
            <person name="Larsson K.H."/>
            <person name="Matsuura K."/>
            <person name="Barry K."/>
            <person name="Labutti K."/>
            <person name="Kuo R."/>
            <person name="Ohm R.A."/>
            <person name="Bhattacharya S.S."/>
            <person name="Shirouzu T."/>
            <person name="Yoshinaga Y."/>
            <person name="Martin F.M."/>
            <person name="Grigoriev I.V."/>
            <person name="Hibbett D.S."/>
        </authorList>
    </citation>
    <scope>NUCLEOTIDE SEQUENCE [LARGE SCALE GENOMIC DNA]</scope>
    <source>
        <strain evidence="2 3">CBS 109695</strain>
    </source>
</reference>
<gene>
    <name evidence="2" type="ORF">FIBSPDRAFT_896601</name>
</gene>
<feature type="transmembrane region" description="Helical" evidence="1">
    <location>
        <begin position="87"/>
        <end position="120"/>
    </location>
</feature>
<dbReference type="EMBL" id="KV417617">
    <property type="protein sequence ID" value="KZP14474.1"/>
    <property type="molecule type" value="Genomic_DNA"/>
</dbReference>
<sequence>MPTQTERQMLADALHRALLVDIIAEAEIHRGDDGYDSDLENEYGDGTQVQMRHPQTSEDAVPPSTSETILEAVAGLYSQRYLNARDLITAGTSVLLSFSFSFSVCGPFFFLSLAALSALATVSRASMMAPGDEGRCVRSGPM</sequence>
<evidence type="ECO:0000256" key="1">
    <source>
        <dbReference type="SAM" id="Phobius"/>
    </source>
</evidence>
<keyword evidence="1" id="KW-0472">Membrane</keyword>
<keyword evidence="3" id="KW-1185">Reference proteome</keyword>
<dbReference type="Proteomes" id="UP000076532">
    <property type="component" value="Unassembled WGS sequence"/>
</dbReference>
<protein>
    <submittedName>
        <fullName evidence="2">Uncharacterized protein</fullName>
    </submittedName>
</protein>
<keyword evidence="1" id="KW-0812">Transmembrane</keyword>
<dbReference type="AlphaFoldDB" id="A0A166D9T2"/>
<accession>A0A166D9T2</accession>
<evidence type="ECO:0000313" key="3">
    <source>
        <dbReference type="Proteomes" id="UP000076532"/>
    </source>
</evidence>